<reference evidence="1" key="1">
    <citation type="submission" date="2021-05" db="EMBL/GenBank/DDBJ databases">
        <authorList>
            <person name="Alioto T."/>
            <person name="Alioto T."/>
            <person name="Gomez Garrido J."/>
        </authorList>
    </citation>
    <scope>NUCLEOTIDE SEQUENCE</scope>
</reference>
<dbReference type="EMBL" id="HBUF01549515">
    <property type="protein sequence ID" value="CAG6758393.1"/>
    <property type="molecule type" value="Transcribed_RNA"/>
</dbReference>
<protein>
    <submittedName>
        <fullName evidence="1">Uncharacterized protein</fullName>
    </submittedName>
</protein>
<evidence type="ECO:0000313" key="1">
    <source>
        <dbReference type="EMBL" id="CAG6758393.1"/>
    </source>
</evidence>
<sequence length="101" mass="11364">MSLRALSFRLRFSSVPSLWFTPLTFTSRREFTLKSPDLLLLEEVSLRERLVISMVTVFSKDLCLVLLFGSPGVTRVPFSPLSDVLLVSCFNSELISGFESS</sequence>
<accession>A0A8D9A2J4</accession>
<dbReference type="AlphaFoldDB" id="A0A8D9A2J4"/>
<proteinExistence type="predicted"/>
<organism evidence="1">
    <name type="scientific">Cacopsylla melanoneura</name>
    <dbReference type="NCBI Taxonomy" id="428564"/>
    <lineage>
        <taxon>Eukaryota</taxon>
        <taxon>Metazoa</taxon>
        <taxon>Ecdysozoa</taxon>
        <taxon>Arthropoda</taxon>
        <taxon>Hexapoda</taxon>
        <taxon>Insecta</taxon>
        <taxon>Pterygota</taxon>
        <taxon>Neoptera</taxon>
        <taxon>Paraneoptera</taxon>
        <taxon>Hemiptera</taxon>
        <taxon>Sternorrhyncha</taxon>
        <taxon>Psylloidea</taxon>
        <taxon>Psyllidae</taxon>
        <taxon>Psyllinae</taxon>
        <taxon>Cacopsylla</taxon>
    </lineage>
</organism>
<name>A0A8D9A2J4_9HEMI</name>